<evidence type="ECO:0000313" key="2">
    <source>
        <dbReference type="Proteomes" id="UP000185639"/>
    </source>
</evidence>
<organism evidence="1 2">
    <name type="scientific">Thalassolituus maritimus</name>
    <dbReference type="NCBI Taxonomy" id="484498"/>
    <lineage>
        <taxon>Bacteria</taxon>
        <taxon>Pseudomonadati</taxon>
        <taxon>Pseudomonadota</taxon>
        <taxon>Gammaproteobacteria</taxon>
        <taxon>Oceanospirillales</taxon>
        <taxon>Oceanospirillaceae</taxon>
        <taxon>Thalassolituus</taxon>
    </lineage>
</organism>
<dbReference type="RefSeq" id="WP_076517521.1">
    <property type="nucleotide sequence ID" value="NZ_FTOH01000011.1"/>
</dbReference>
<protein>
    <recommendedName>
        <fullName evidence="3">Transcriptional regulator, AlpA family</fullName>
    </recommendedName>
</protein>
<name>A0A1N7PRF8_9GAMM</name>
<reference evidence="2" key="1">
    <citation type="submission" date="2017-01" db="EMBL/GenBank/DDBJ databases">
        <authorList>
            <person name="Varghese N."/>
            <person name="Submissions S."/>
        </authorList>
    </citation>
    <scope>NUCLEOTIDE SEQUENCE [LARGE SCALE GENOMIC DNA]</scope>
    <source>
        <strain evidence="2">DSM 24913</strain>
    </source>
</reference>
<dbReference type="STRING" id="484498.SAMN05421686_11119"/>
<dbReference type="Proteomes" id="UP000185639">
    <property type="component" value="Unassembled WGS sequence"/>
</dbReference>
<evidence type="ECO:0008006" key="3">
    <source>
        <dbReference type="Google" id="ProtNLM"/>
    </source>
</evidence>
<evidence type="ECO:0000313" key="1">
    <source>
        <dbReference type="EMBL" id="SIT13181.1"/>
    </source>
</evidence>
<dbReference type="AlphaFoldDB" id="A0A1N7PRF8"/>
<dbReference type="EMBL" id="FTOH01000011">
    <property type="protein sequence ID" value="SIT13181.1"/>
    <property type="molecule type" value="Genomic_DNA"/>
</dbReference>
<sequence length="174" mass="18983">MEYIFTLKYQLADHDSDLDALVERLGAAGCDDALVGVGQPGRLALEFSREADSAEEAVRTALADVKSAVPSARLIEASPDLVGLTDVADLVGVSRQAMRKLMLTHRVTFPIPVHEGSASIWHLAEVLDWLKARGGYQIDVGILEIAQVALEVNITKEAIRHPRSRRDNMELLTA</sequence>
<proteinExistence type="predicted"/>
<dbReference type="OrthoDB" id="7860618at2"/>
<accession>A0A1N7PRF8</accession>
<keyword evidence="2" id="KW-1185">Reference proteome</keyword>
<gene>
    <name evidence="1" type="ORF">SAMN05421686_11119</name>
</gene>